<dbReference type="GO" id="GO:0010073">
    <property type="term" value="P:meristem maintenance"/>
    <property type="evidence" value="ECO:0007669"/>
    <property type="project" value="InterPro"/>
</dbReference>
<dbReference type="Gramene" id="ESW21798">
    <property type="protein sequence ID" value="ESW21798"/>
    <property type="gene ID" value="PHAVU_005G100200g"/>
</dbReference>
<dbReference type="AlphaFoldDB" id="V7BXK5"/>
<dbReference type="InterPro" id="IPR019557">
    <property type="entry name" value="AminoTfrase-like_pln_mobile"/>
</dbReference>
<accession>V7BXK5</accession>
<gene>
    <name evidence="2" type="ORF">PHAVU_005G100200g</name>
</gene>
<evidence type="ECO:0000313" key="3">
    <source>
        <dbReference type="Proteomes" id="UP000000226"/>
    </source>
</evidence>
<dbReference type="EMBL" id="CM002292">
    <property type="protein sequence ID" value="ESW21798.1"/>
    <property type="molecule type" value="Genomic_DNA"/>
</dbReference>
<dbReference type="InterPro" id="IPR044824">
    <property type="entry name" value="MAIN-like"/>
</dbReference>
<dbReference type="Pfam" id="PF10536">
    <property type="entry name" value="PMD"/>
    <property type="match status" value="1"/>
</dbReference>
<sequence length="422" mass="48917">MSVLRLQEKHVTKYVWEGNERLLRPRRHASWLIDHSGFGHLLKFKHIDFNHVLITALVERWRTETHTFHFPLGETTVTLEDVELILGLSIDGQAVTGITSGDLVSFCEQLLGFIPPSTTVKGNAIKLSWLNNTFQELPHNATDDVIAQHTQAHILTLIRSVLMPGSSGSKVHVMYLLLLADLNNVRNYNWGSAVLASLYRALDHRIDFNQDNIGGCALLLQCWAWERLTCISPQLQPLTDEEVQQGVGFPLEKRWTQRMHRTHIGGTTIPQIRAMFDGTKAKEVFLWTPYRVDYVRRLITIEVFPTARAVVPLICFATIEFHQVDRVMRQFGFRQSIPSEPFNLDQLHKEDMRGRTDRYWPQYHVAWIAMWNDRHNHLIYGNQFNGNGHLHDKSTYMQWYINLSTTSRLYTHPKLTHILKTI</sequence>
<name>V7BXK5_PHAVU</name>
<dbReference type="OrthoDB" id="1939467at2759"/>
<protein>
    <recommendedName>
        <fullName evidence="1">Aminotransferase-like plant mobile domain-containing protein</fullName>
    </recommendedName>
</protein>
<reference evidence="3" key="1">
    <citation type="journal article" date="2014" name="Nat. Genet.">
        <title>A reference genome for common bean and genome-wide analysis of dual domestications.</title>
        <authorList>
            <person name="Schmutz J."/>
            <person name="McClean P.E."/>
            <person name="Mamidi S."/>
            <person name="Wu G.A."/>
            <person name="Cannon S.B."/>
            <person name="Grimwood J."/>
            <person name="Jenkins J."/>
            <person name="Shu S."/>
            <person name="Song Q."/>
            <person name="Chavarro C."/>
            <person name="Torres-Torres M."/>
            <person name="Geffroy V."/>
            <person name="Moghaddam S.M."/>
            <person name="Gao D."/>
            <person name="Abernathy B."/>
            <person name="Barry K."/>
            <person name="Blair M."/>
            <person name="Brick M.A."/>
            <person name="Chovatia M."/>
            <person name="Gepts P."/>
            <person name="Goodstein D.M."/>
            <person name="Gonzales M."/>
            <person name="Hellsten U."/>
            <person name="Hyten D.L."/>
            <person name="Jia G."/>
            <person name="Kelly J.D."/>
            <person name="Kudrna D."/>
            <person name="Lee R."/>
            <person name="Richard M.M."/>
            <person name="Miklas P.N."/>
            <person name="Osorno J.M."/>
            <person name="Rodrigues J."/>
            <person name="Thareau V."/>
            <person name="Urrea C.A."/>
            <person name="Wang M."/>
            <person name="Yu Y."/>
            <person name="Zhang M."/>
            <person name="Wing R.A."/>
            <person name="Cregan P.B."/>
            <person name="Rokhsar D.S."/>
            <person name="Jackson S.A."/>
        </authorList>
    </citation>
    <scope>NUCLEOTIDE SEQUENCE [LARGE SCALE GENOMIC DNA]</scope>
    <source>
        <strain evidence="3">cv. G19833</strain>
    </source>
</reference>
<dbReference type="eggNOG" id="ENOG502QW7G">
    <property type="taxonomic scope" value="Eukaryota"/>
</dbReference>
<dbReference type="OMA" id="IWEGQER"/>
<dbReference type="Proteomes" id="UP000000226">
    <property type="component" value="Chromosome 5"/>
</dbReference>
<dbReference type="STRING" id="3885.V7BXK5"/>
<evidence type="ECO:0000259" key="1">
    <source>
        <dbReference type="Pfam" id="PF10536"/>
    </source>
</evidence>
<evidence type="ECO:0000313" key="2">
    <source>
        <dbReference type="EMBL" id="ESW21798.1"/>
    </source>
</evidence>
<dbReference type="PANTHER" id="PTHR46033">
    <property type="entry name" value="PROTEIN MAIN-LIKE 2"/>
    <property type="match status" value="1"/>
</dbReference>
<keyword evidence="3" id="KW-1185">Reference proteome</keyword>
<organism evidence="2 3">
    <name type="scientific">Phaseolus vulgaris</name>
    <name type="common">Kidney bean</name>
    <name type="synonym">French bean</name>
    <dbReference type="NCBI Taxonomy" id="3885"/>
    <lineage>
        <taxon>Eukaryota</taxon>
        <taxon>Viridiplantae</taxon>
        <taxon>Streptophyta</taxon>
        <taxon>Embryophyta</taxon>
        <taxon>Tracheophyta</taxon>
        <taxon>Spermatophyta</taxon>
        <taxon>Magnoliopsida</taxon>
        <taxon>eudicotyledons</taxon>
        <taxon>Gunneridae</taxon>
        <taxon>Pentapetalae</taxon>
        <taxon>rosids</taxon>
        <taxon>fabids</taxon>
        <taxon>Fabales</taxon>
        <taxon>Fabaceae</taxon>
        <taxon>Papilionoideae</taxon>
        <taxon>50 kb inversion clade</taxon>
        <taxon>NPAAA clade</taxon>
        <taxon>indigoferoid/millettioid clade</taxon>
        <taxon>Phaseoleae</taxon>
        <taxon>Phaseolus</taxon>
    </lineage>
</organism>
<feature type="domain" description="Aminotransferase-like plant mobile" evidence="1">
    <location>
        <begin position="37"/>
        <end position="400"/>
    </location>
</feature>
<dbReference type="PANTHER" id="PTHR46033:SF8">
    <property type="entry name" value="PROTEIN MAINTENANCE OF MERISTEMS-LIKE"/>
    <property type="match status" value="1"/>
</dbReference>
<proteinExistence type="predicted"/>